<evidence type="ECO:0000259" key="1">
    <source>
        <dbReference type="Pfam" id="PF01208"/>
    </source>
</evidence>
<dbReference type="AlphaFoldDB" id="A0A8J6P0F0"/>
<evidence type="ECO:0000313" key="2">
    <source>
        <dbReference type="EMBL" id="MBC8610384.1"/>
    </source>
</evidence>
<dbReference type="InterPro" id="IPR038071">
    <property type="entry name" value="UROD/MetE-like_sf"/>
</dbReference>
<dbReference type="Pfam" id="PF01208">
    <property type="entry name" value="URO-D"/>
    <property type="match status" value="1"/>
</dbReference>
<sequence length="315" mass="35134">MNKVERVKAVLNGQTPDKVPAGFWFHYPASFTVEETVKGHLDLFRHTDMDIMKIMQDFMYPIHSQINSASDWYKIKFDGPDSPEFKKQAEVIKRILDGVGGEAMAVQTMFGPFKAASFAFGDDLLMAHAKENPKAVADGVKTIAEVQVEWANAYMDLGLDGIYFSAQFGEIGRFSDEEWAMMVKPADLMVLGEADKRTDKYNILHLCGEPEYDFKVCLERFADYPGDIVNWSVKDNGLSLLDGKKLYQRPILGGLNNKGNILSGTEDAIRQEVEDAIRGFGSMSMMIGADCTIQGEGISLDRIKAAVEAAHNFKF</sequence>
<dbReference type="Proteomes" id="UP000632659">
    <property type="component" value="Unassembled WGS sequence"/>
</dbReference>
<organism evidence="2 3">
    <name type="scientific">Massiliimalia timonensis</name>
    <dbReference type="NCBI Taxonomy" id="1987501"/>
    <lineage>
        <taxon>Bacteria</taxon>
        <taxon>Bacillati</taxon>
        <taxon>Bacillota</taxon>
        <taxon>Clostridia</taxon>
        <taxon>Eubacteriales</taxon>
        <taxon>Oscillospiraceae</taxon>
        <taxon>Massiliimalia</taxon>
    </lineage>
</organism>
<dbReference type="InterPro" id="IPR000257">
    <property type="entry name" value="Uroporphyrinogen_deCOase"/>
</dbReference>
<dbReference type="PANTHER" id="PTHR47099:SF1">
    <property type="entry name" value="METHYLCOBAMIDE:COM METHYLTRANSFERASE MTBA"/>
    <property type="match status" value="1"/>
</dbReference>
<dbReference type="GO" id="GO:0004853">
    <property type="term" value="F:uroporphyrinogen decarboxylase activity"/>
    <property type="evidence" value="ECO:0007669"/>
    <property type="project" value="InterPro"/>
</dbReference>
<dbReference type="GO" id="GO:0006779">
    <property type="term" value="P:porphyrin-containing compound biosynthetic process"/>
    <property type="evidence" value="ECO:0007669"/>
    <property type="project" value="InterPro"/>
</dbReference>
<dbReference type="Gene3D" id="3.20.20.210">
    <property type="match status" value="1"/>
</dbReference>
<dbReference type="EMBL" id="JACRTL010000002">
    <property type="protein sequence ID" value="MBC8610384.1"/>
    <property type="molecule type" value="Genomic_DNA"/>
</dbReference>
<gene>
    <name evidence="2" type="ORF">H8702_04505</name>
</gene>
<accession>A0A8J6P0F0</accession>
<comment type="caution">
    <text evidence="2">The sequence shown here is derived from an EMBL/GenBank/DDBJ whole genome shotgun (WGS) entry which is preliminary data.</text>
</comment>
<protein>
    <recommendedName>
        <fullName evidence="1">Uroporphyrinogen decarboxylase (URO-D) domain-containing protein</fullName>
    </recommendedName>
</protein>
<dbReference type="OrthoDB" id="7375127at2"/>
<dbReference type="SUPFAM" id="SSF51726">
    <property type="entry name" value="UROD/MetE-like"/>
    <property type="match status" value="1"/>
</dbReference>
<keyword evidence="3" id="KW-1185">Reference proteome</keyword>
<dbReference type="InterPro" id="IPR052024">
    <property type="entry name" value="Methanogen_methyltrans"/>
</dbReference>
<dbReference type="PANTHER" id="PTHR47099">
    <property type="entry name" value="METHYLCOBAMIDE:COM METHYLTRANSFERASE MTBA"/>
    <property type="match status" value="1"/>
</dbReference>
<dbReference type="RefSeq" id="WP_093990019.1">
    <property type="nucleotide sequence ID" value="NZ_FYDD01000004.1"/>
</dbReference>
<name>A0A8J6P0F0_9FIRM</name>
<evidence type="ECO:0000313" key="3">
    <source>
        <dbReference type="Proteomes" id="UP000632659"/>
    </source>
</evidence>
<reference evidence="2" key="1">
    <citation type="submission" date="2020-08" db="EMBL/GenBank/DDBJ databases">
        <title>Genome public.</title>
        <authorList>
            <person name="Liu C."/>
            <person name="Sun Q."/>
        </authorList>
    </citation>
    <scope>NUCLEOTIDE SEQUENCE</scope>
    <source>
        <strain evidence="2">NSJ-15</strain>
    </source>
</reference>
<proteinExistence type="predicted"/>
<feature type="domain" description="Uroporphyrinogen decarboxylase (URO-D)" evidence="1">
    <location>
        <begin position="63"/>
        <end position="312"/>
    </location>
</feature>